<keyword evidence="6" id="KW-0031">Aminopeptidase</keyword>
<keyword evidence="1 3" id="KW-0479">Metal-binding</keyword>
<dbReference type="SUPFAM" id="SSF53092">
    <property type="entry name" value="Creatinase/prolidase N-terminal domain"/>
    <property type="match status" value="1"/>
</dbReference>
<dbReference type="InterPro" id="IPR036005">
    <property type="entry name" value="Creatinase/aminopeptidase-like"/>
</dbReference>
<evidence type="ECO:0000259" key="4">
    <source>
        <dbReference type="Pfam" id="PF00557"/>
    </source>
</evidence>
<dbReference type="Pfam" id="PF01321">
    <property type="entry name" value="Creatinase_N"/>
    <property type="match status" value="1"/>
</dbReference>
<protein>
    <submittedName>
        <fullName evidence="6">Aminopeptidase P family protein</fullName>
    </submittedName>
</protein>
<dbReference type="SUPFAM" id="SSF55920">
    <property type="entry name" value="Creatinase/aminopeptidase"/>
    <property type="match status" value="1"/>
</dbReference>
<dbReference type="CDD" id="cd01092">
    <property type="entry name" value="APP-like"/>
    <property type="match status" value="1"/>
</dbReference>
<sequence length="346" mass="37772">MDRVSRLQALLDKGEAFFISSYANIFYYSGFTSEDAQLLITRDARVLITDSRYTIQAKQQAAGFMVLDSRDGFGQIFSRFGIQVLRFEEDYLRVAEWNRLGLLVNAMVPDQQRISAGRAYKDAAEIEKIAEAERLGDAAFAHILNVLAVGKTEREIALELEFFLKNNGAQGLSFETIVASGVRSAMPHGVASEKRLETGDFVTMDFGCVLDGYCSDMTRTVVLGRASGRQREIYGIVLRAQEAALDAIQCGKPCCEIDKAARDVIAEAGYGANFGHSLGHSVGIEIHEQPGFTPGSKSNVENGNVITVEPGIYIEGVGGVRIEDVVALCDGKPRNLTASPKQLIEI</sequence>
<dbReference type="Pfam" id="PF00557">
    <property type="entry name" value="Peptidase_M24"/>
    <property type="match status" value="1"/>
</dbReference>
<dbReference type="InterPro" id="IPR001131">
    <property type="entry name" value="Peptidase_M24B_aminopep-P_CS"/>
</dbReference>
<dbReference type="GO" id="GO:0046872">
    <property type="term" value="F:metal ion binding"/>
    <property type="evidence" value="ECO:0007669"/>
    <property type="project" value="UniProtKB-KW"/>
</dbReference>
<gene>
    <name evidence="6" type="ORF">IAB04_03590</name>
</gene>
<evidence type="ECO:0000256" key="1">
    <source>
        <dbReference type="ARBA" id="ARBA00022723"/>
    </source>
</evidence>
<dbReference type="Gene3D" id="3.40.350.10">
    <property type="entry name" value="Creatinase/prolidase N-terminal domain"/>
    <property type="match status" value="1"/>
</dbReference>
<evidence type="ECO:0000313" key="6">
    <source>
        <dbReference type="EMBL" id="HIU48420.1"/>
    </source>
</evidence>
<keyword evidence="6" id="KW-0645">Protease</keyword>
<proteinExistence type="inferred from homology"/>
<name>A0A9D1LUX8_9FIRM</name>
<feature type="domain" description="Creatinase N-terminal" evidence="5">
    <location>
        <begin position="3"/>
        <end position="100"/>
    </location>
</feature>
<dbReference type="InterPro" id="IPR029149">
    <property type="entry name" value="Creatin/AminoP/Spt16_N"/>
</dbReference>
<reference evidence="6" key="1">
    <citation type="submission" date="2020-10" db="EMBL/GenBank/DDBJ databases">
        <authorList>
            <person name="Gilroy R."/>
        </authorList>
    </citation>
    <scope>NUCLEOTIDE SEQUENCE</scope>
    <source>
        <strain evidence="6">ChiSjej4B22-9803</strain>
    </source>
</reference>
<dbReference type="InterPro" id="IPR050659">
    <property type="entry name" value="Peptidase_M24B"/>
</dbReference>
<dbReference type="Proteomes" id="UP000824111">
    <property type="component" value="Unassembled WGS sequence"/>
</dbReference>
<dbReference type="Gene3D" id="3.90.230.10">
    <property type="entry name" value="Creatinase/methionine aminopeptidase superfamily"/>
    <property type="match status" value="1"/>
</dbReference>
<comment type="caution">
    <text evidence="6">The sequence shown here is derived from an EMBL/GenBank/DDBJ whole genome shotgun (WGS) entry which is preliminary data.</text>
</comment>
<evidence type="ECO:0000256" key="3">
    <source>
        <dbReference type="RuleBase" id="RU000590"/>
    </source>
</evidence>
<dbReference type="PANTHER" id="PTHR46112:SF3">
    <property type="entry name" value="AMINOPEPTIDASE YPDF"/>
    <property type="match status" value="1"/>
</dbReference>
<feature type="domain" description="Peptidase M24" evidence="4">
    <location>
        <begin position="127"/>
        <end position="327"/>
    </location>
</feature>
<dbReference type="PANTHER" id="PTHR46112">
    <property type="entry name" value="AMINOPEPTIDASE"/>
    <property type="match status" value="1"/>
</dbReference>
<dbReference type="AlphaFoldDB" id="A0A9D1LUX8"/>
<reference evidence="6" key="2">
    <citation type="journal article" date="2021" name="PeerJ">
        <title>Extensive microbial diversity within the chicken gut microbiome revealed by metagenomics and culture.</title>
        <authorList>
            <person name="Gilroy R."/>
            <person name="Ravi A."/>
            <person name="Getino M."/>
            <person name="Pursley I."/>
            <person name="Horton D.L."/>
            <person name="Alikhan N.F."/>
            <person name="Baker D."/>
            <person name="Gharbi K."/>
            <person name="Hall N."/>
            <person name="Watson M."/>
            <person name="Adriaenssens E.M."/>
            <person name="Foster-Nyarko E."/>
            <person name="Jarju S."/>
            <person name="Secka A."/>
            <person name="Antonio M."/>
            <person name="Oren A."/>
            <person name="Chaudhuri R.R."/>
            <person name="La Ragione R."/>
            <person name="Hildebrand F."/>
            <person name="Pallen M.J."/>
        </authorList>
    </citation>
    <scope>NUCLEOTIDE SEQUENCE</scope>
    <source>
        <strain evidence="6">ChiSjej4B22-9803</strain>
    </source>
</reference>
<evidence type="ECO:0000259" key="5">
    <source>
        <dbReference type="Pfam" id="PF01321"/>
    </source>
</evidence>
<evidence type="ECO:0000256" key="2">
    <source>
        <dbReference type="ARBA" id="ARBA00022801"/>
    </source>
</evidence>
<keyword evidence="2" id="KW-0378">Hydrolase</keyword>
<organism evidence="6 7">
    <name type="scientific">Candidatus Avimonoglobus intestinipullorum</name>
    <dbReference type="NCBI Taxonomy" id="2840699"/>
    <lineage>
        <taxon>Bacteria</taxon>
        <taxon>Bacillati</taxon>
        <taxon>Bacillota</taxon>
        <taxon>Clostridia</taxon>
        <taxon>Eubacteriales</taxon>
        <taxon>Candidatus Avimonoglobus</taxon>
    </lineage>
</organism>
<dbReference type="GO" id="GO:0004177">
    <property type="term" value="F:aminopeptidase activity"/>
    <property type="evidence" value="ECO:0007669"/>
    <property type="project" value="UniProtKB-KW"/>
</dbReference>
<comment type="similarity">
    <text evidence="3">Belongs to the peptidase M24B family.</text>
</comment>
<dbReference type="InterPro" id="IPR000994">
    <property type="entry name" value="Pept_M24"/>
</dbReference>
<evidence type="ECO:0000313" key="7">
    <source>
        <dbReference type="Proteomes" id="UP000824111"/>
    </source>
</evidence>
<dbReference type="EMBL" id="DVND01000095">
    <property type="protein sequence ID" value="HIU48420.1"/>
    <property type="molecule type" value="Genomic_DNA"/>
</dbReference>
<dbReference type="PROSITE" id="PS00491">
    <property type="entry name" value="PROLINE_PEPTIDASE"/>
    <property type="match status" value="1"/>
</dbReference>
<accession>A0A9D1LUX8</accession>
<dbReference type="InterPro" id="IPR000587">
    <property type="entry name" value="Creatinase_N"/>
</dbReference>